<comment type="similarity">
    <text evidence="4 16">Belongs to the diacylglycerol acyltransferase family.</text>
</comment>
<organism evidence="18 19">
    <name type="scientific">Syncephalastrum racemosum</name>
    <name type="common">Filamentous fungus</name>
    <dbReference type="NCBI Taxonomy" id="13706"/>
    <lineage>
        <taxon>Eukaryota</taxon>
        <taxon>Fungi</taxon>
        <taxon>Fungi incertae sedis</taxon>
        <taxon>Mucoromycota</taxon>
        <taxon>Mucoromycotina</taxon>
        <taxon>Mucoromycetes</taxon>
        <taxon>Mucorales</taxon>
        <taxon>Syncephalastraceae</taxon>
        <taxon>Syncephalastrum</taxon>
    </lineage>
</organism>
<comment type="caution">
    <text evidence="16">Lacks conserved residue(s) required for the propagation of feature annotation.</text>
</comment>
<dbReference type="InParanoid" id="A0A1X2HPE3"/>
<keyword evidence="19" id="KW-1185">Reference proteome</keyword>
<evidence type="ECO:0000256" key="5">
    <source>
        <dbReference type="ARBA" id="ARBA00013244"/>
    </source>
</evidence>
<evidence type="ECO:0000256" key="17">
    <source>
        <dbReference type="SAM" id="MobiDB-lite"/>
    </source>
</evidence>
<keyword evidence="12 16" id="KW-0443">Lipid metabolism</keyword>
<comment type="pathway">
    <text evidence="3">Lipid metabolism.</text>
</comment>
<evidence type="ECO:0000256" key="14">
    <source>
        <dbReference type="ARBA" id="ARBA00023315"/>
    </source>
</evidence>
<dbReference type="InterPro" id="IPR007130">
    <property type="entry name" value="DAGAT"/>
</dbReference>
<dbReference type="PANTHER" id="PTHR12317">
    <property type="entry name" value="DIACYLGLYCEROL O-ACYLTRANSFERASE"/>
    <property type="match status" value="1"/>
</dbReference>
<protein>
    <recommendedName>
        <fullName evidence="5 16">Diacylglycerol O-acyltransferase</fullName>
        <ecNumber evidence="5 16">2.3.1.20</ecNumber>
    </recommendedName>
</protein>
<evidence type="ECO:0000256" key="4">
    <source>
        <dbReference type="ARBA" id="ARBA00005420"/>
    </source>
</evidence>
<keyword evidence="6 16" id="KW-0444">Lipid biosynthesis</keyword>
<evidence type="ECO:0000256" key="10">
    <source>
        <dbReference type="ARBA" id="ARBA00022824"/>
    </source>
</evidence>
<evidence type="ECO:0000256" key="9">
    <source>
        <dbReference type="ARBA" id="ARBA00022798"/>
    </source>
</evidence>
<keyword evidence="10 16" id="KW-0256">Endoplasmic reticulum</keyword>
<name>A0A1X2HPE3_SYNRA</name>
<keyword evidence="9" id="KW-0319">Glycerol metabolism</keyword>
<evidence type="ECO:0000256" key="13">
    <source>
        <dbReference type="ARBA" id="ARBA00023136"/>
    </source>
</evidence>
<comment type="pathway">
    <text evidence="2 16">Glycerolipid metabolism; triacylglycerol biosynthesis.</text>
</comment>
<evidence type="ECO:0000256" key="11">
    <source>
        <dbReference type="ARBA" id="ARBA00022989"/>
    </source>
</evidence>
<evidence type="ECO:0000256" key="15">
    <source>
        <dbReference type="ARBA" id="ARBA00048109"/>
    </source>
</evidence>
<dbReference type="OrthoDB" id="264532at2759"/>
<evidence type="ECO:0000256" key="7">
    <source>
        <dbReference type="ARBA" id="ARBA00022679"/>
    </source>
</evidence>
<evidence type="ECO:0000256" key="3">
    <source>
        <dbReference type="ARBA" id="ARBA00005189"/>
    </source>
</evidence>
<feature type="transmembrane region" description="Helical" evidence="16">
    <location>
        <begin position="44"/>
        <end position="63"/>
    </location>
</feature>
<evidence type="ECO:0000313" key="19">
    <source>
        <dbReference type="Proteomes" id="UP000242180"/>
    </source>
</evidence>
<comment type="function">
    <text evidence="16">Catalyzes the terminal and only committed step in triacylglycerol synthesis by using diacylglycerol and fatty acyl CoA as substrates.</text>
</comment>
<evidence type="ECO:0000256" key="8">
    <source>
        <dbReference type="ARBA" id="ARBA00022692"/>
    </source>
</evidence>
<dbReference type="CDD" id="cd07987">
    <property type="entry name" value="LPLAT_MGAT-like"/>
    <property type="match status" value="1"/>
</dbReference>
<evidence type="ECO:0000256" key="2">
    <source>
        <dbReference type="ARBA" id="ARBA00004771"/>
    </source>
</evidence>
<dbReference type="GO" id="GO:0006071">
    <property type="term" value="P:glycerol metabolic process"/>
    <property type="evidence" value="ECO:0007669"/>
    <property type="project" value="UniProtKB-UniRule"/>
</dbReference>
<dbReference type="EMBL" id="MCGN01000002">
    <property type="protein sequence ID" value="ORZ01253.1"/>
    <property type="molecule type" value="Genomic_DNA"/>
</dbReference>
<keyword evidence="11 16" id="KW-1133">Transmembrane helix</keyword>
<reference evidence="18 19" key="1">
    <citation type="submission" date="2016-07" db="EMBL/GenBank/DDBJ databases">
        <title>Pervasive Adenine N6-methylation of Active Genes in Fungi.</title>
        <authorList>
            <consortium name="DOE Joint Genome Institute"/>
            <person name="Mondo S.J."/>
            <person name="Dannebaum R.O."/>
            <person name="Kuo R.C."/>
            <person name="Labutti K."/>
            <person name="Haridas S."/>
            <person name="Kuo A."/>
            <person name="Salamov A."/>
            <person name="Ahrendt S.R."/>
            <person name="Lipzen A."/>
            <person name="Sullivan W."/>
            <person name="Andreopoulos W.B."/>
            <person name="Clum A."/>
            <person name="Lindquist E."/>
            <person name="Daum C."/>
            <person name="Ramamoorthy G.K."/>
            <person name="Gryganskyi A."/>
            <person name="Culley D."/>
            <person name="Magnuson J.K."/>
            <person name="James T.Y."/>
            <person name="O'Malley M.A."/>
            <person name="Stajich J.E."/>
            <person name="Spatafora J.W."/>
            <person name="Visel A."/>
            <person name="Grigoriev I.V."/>
        </authorList>
    </citation>
    <scope>NUCLEOTIDE SEQUENCE [LARGE SCALE GENOMIC DNA]</scope>
    <source>
        <strain evidence="18 19">NRRL 2496</strain>
    </source>
</reference>
<keyword evidence="13 16" id="KW-0472">Membrane</keyword>
<gene>
    <name evidence="18" type="ORF">BCR43DRAFT_486633</name>
</gene>
<dbReference type="OMA" id="IMGVACT"/>
<dbReference type="UniPathway" id="UPA00282"/>
<proteinExistence type="inferred from homology"/>
<comment type="caution">
    <text evidence="18">The sequence shown here is derived from an EMBL/GenBank/DDBJ whole genome shotgun (WGS) entry which is preliminary data.</text>
</comment>
<evidence type="ECO:0000256" key="6">
    <source>
        <dbReference type="ARBA" id="ARBA00022516"/>
    </source>
</evidence>
<dbReference type="STRING" id="13706.A0A1X2HPE3"/>
<evidence type="ECO:0000256" key="16">
    <source>
        <dbReference type="RuleBase" id="RU367023"/>
    </source>
</evidence>
<comment type="catalytic activity">
    <reaction evidence="15 16">
        <text>an acyl-CoA + a 1,2-diacyl-sn-glycerol = a triacyl-sn-glycerol + CoA</text>
        <dbReference type="Rhea" id="RHEA:10868"/>
        <dbReference type="ChEBI" id="CHEBI:17815"/>
        <dbReference type="ChEBI" id="CHEBI:57287"/>
        <dbReference type="ChEBI" id="CHEBI:58342"/>
        <dbReference type="ChEBI" id="CHEBI:64615"/>
        <dbReference type="EC" id="2.3.1.20"/>
    </reaction>
</comment>
<comment type="subcellular location">
    <subcellularLocation>
        <location evidence="1 16">Endoplasmic reticulum membrane</location>
        <topology evidence="1 16">Multi-pass membrane protein</topology>
    </subcellularLocation>
</comment>
<dbReference type="FunCoup" id="A0A1X2HPE3">
    <property type="interactions" value="99"/>
</dbReference>
<keyword evidence="7 18" id="KW-0808">Transferase</keyword>
<dbReference type="Proteomes" id="UP000242180">
    <property type="component" value="Unassembled WGS sequence"/>
</dbReference>
<keyword evidence="14 16" id="KW-0012">Acyltransferase</keyword>
<evidence type="ECO:0000256" key="1">
    <source>
        <dbReference type="ARBA" id="ARBA00004477"/>
    </source>
</evidence>
<sequence length="361" mass="40697">MTDTNSPTAPAATVTPDRADSPSSRSHVRWAPLRGIPLERRLQMLAVCTWIFMLFVCLVVFAYCFTLPFLWPLLIAYITFLFVDKAPENGGRRFDWPRRWKIWNYFVDYFPVKLIKEHDLDASGNYVFGYHPHGIISMGAFANFATEATGFSDKFPGIIPSLLTLASNFRLPLYRDVILSLGVASVSRHSCETILSSGPGRSIVIVIGGAAESLSARPGIADLTLKRRLGFIRLAIKHQASLVPVFSFGENDLYEQFDNEKGSTVYQLQKRMQALLGFTMPLFHARGIFNYDVGIIPFRHPITTVVGTPIPVPKLEKGQLEPSQQQLVAVQEEYIKGLEAIYNKYKDTYAKDRKQDLRIVD</sequence>
<dbReference type="GO" id="GO:0019432">
    <property type="term" value="P:triglyceride biosynthetic process"/>
    <property type="evidence" value="ECO:0007669"/>
    <property type="project" value="UniProtKB-UniRule"/>
</dbReference>
<accession>A0A1X2HPE3</accession>
<dbReference type="Pfam" id="PF03982">
    <property type="entry name" value="DAGAT"/>
    <property type="match status" value="1"/>
</dbReference>
<evidence type="ECO:0000256" key="12">
    <source>
        <dbReference type="ARBA" id="ARBA00023098"/>
    </source>
</evidence>
<dbReference type="AlphaFoldDB" id="A0A1X2HPE3"/>
<feature type="region of interest" description="Disordered" evidence="17">
    <location>
        <begin position="1"/>
        <end position="26"/>
    </location>
</feature>
<dbReference type="GO" id="GO:0004144">
    <property type="term" value="F:diacylglycerol O-acyltransferase activity"/>
    <property type="evidence" value="ECO:0007669"/>
    <property type="project" value="UniProtKB-UniRule"/>
</dbReference>
<keyword evidence="8 16" id="KW-0812">Transmembrane</keyword>
<dbReference type="GO" id="GO:0005789">
    <property type="term" value="C:endoplasmic reticulum membrane"/>
    <property type="evidence" value="ECO:0007669"/>
    <property type="project" value="UniProtKB-SubCell"/>
</dbReference>
<dbReference type="PANTHER" id="PTHR12317:SF0">
    <property type="entry name" value="ACYLTRANSFERASE"/>
    <property type="match status" value="1"/>
</dbReference>
<dbReference type="EC" id="2.3.1.20" evidence="5 16"/>
<evidence type="ECO:0000313" key="18">
    <source>
        <dbReference type="EMBL" id="ORZ01253.1"/>
    </source>
</evidence>